<evidence type="ECO:0000313" key="2">
    <source>
        <dbReference type="EMBL" id="KAG5198727.1"/>
    </source>
</evidence>
<feature type="compositionally biased region" description="Basic and acidic residues" evidence="1">
    <location>
        <begin position="56"/>
        <end position="73"/>
    </location>
</feature>
<feature type="compositionally biased region" description="Polar residues" evidence="1">
    <location>
        <begin position="32"/>
        <end position="55"/>
    </location>
</feature>
<proteinExistence type="predicted"/>
<accession>A0A835ZZT3</accession>
<sequence length="116" mass="12506">MKSKMAAAATMQSGGVLTLSLLSEKTQESSRTDQTPETGIHSPISTTHAQYSKPPSQEHEFFTDIGNHLKGDGRPPSQKLRGCQCHPGTIHSSLHGPGKTTEFPSTLITPLPEEKQ</sequence>
<dbReference type="AlphaFoldDB" id="A0A835ZZT3"/>
<organism evidence="2 3">
    <name type="scientific">Ovis aries</name>
    <name type="common">Sheep</name>
    <dbReference type="NCBI Taxonomy" id="9940"/>
    <lineage>
        <taxon>Eukaryota</taxon>
        <taxon>Metazoa</taxon>
        <taxon>Chordata</taxon>
        <taxon>Craniata</taxon>
        <taxon>Vertebrata</taxon>
        <taxon>Euteleostomi</taxon>
        <taxon>Mammalia</taxon>
        <taxon>Eutheria</taxon>
        <taxon>Laurasiatheria</taxon>
        <taxon>Artiodactyla</taxon>
        <taxon>Ruminantia</taxon>
        <taxon>Pecora</taxon>
        <taxon>Bovidae</taxon>
        <taxon>Caprinae</taxon>
        <taxon>Ovis</taxon>
    </lineage>
</organism>
<evidence type="ECO:0000313" key="3">
    <source>
        <dbReference type="Proteomes" id="UP000664991"/>
    </source>
</evidence>
<evidence type="ECO:0000256" key="1">
    <source>
        <dbReference type="SAM" id="MobiDB-lite"/>
    </source>
</evidence>
<dbReference type="Proteomes" id="UP000664991">
    <property type="component" value="Chromosome 17"/>
</dbReference>
<gene>
    <name evidence="2" type="ORF">JEQ12_007323</name>
</gene>
<feature type="region of interest" description="Disordered" evidence="1">
    <location>
        <begin position="19"/>
        <end position="116"/>
    </location>
</feature>
<dbReference type="EMBL" id="JAEMGP010000017">
    <property type="protein sequence ID" value="KAG5198727.1"/>
    <property type="molecule type" value="Genomic_DNA"/>
</dbReference>
<reference evidence="2 3" key="1">
    <citation type="submission" date="2020-12" db="EMBL/GenBank/DDBJ databases">
        <title>De novo assembly of Tibetan sheep genome.</title>
        <authorList>
            <person name="Li X."/>
        </authorList>
    </citation>
    <scope>NUCLEOTIDE SEQUENCE [LARGE SCALE GENOMIC DNA]</scope>
    <source>
        <tissue evidence="2">Heart</tissue>
    </source>
</reference>
<comment type="caution">
    <text evidence="2">The sequence shown here is derived from an EMBL/GenBank/DDBJ whole genome shotgun (WGS) entry which is preliminary data.</text>
</comment>
<protein>
    <submittedName>
        <fullName evidence="2">Uncharacterized protein</fullName>
    </submittedName>
</protein>
<name>A0A835ZZT3_SHEEP</name>